<accession>A0ABR2RGA1</accession>
<dbReference type="PANTHER" id="PTHR36408:SF1">
    <property type="entry name" value="TRANSMEMBRANE PROTEIN"/>
    <property type="match status" value="1"/>
</dbReference>
<keyword evidence="1" id="KW-1133">Transmembrane helix</keyword>
<sequence>MSISILFQNLLPPSPSRLNPCLKYPTSLPPIPSRHLTFPVSDSGPLHFRTRNFLHFNSRLPSPKAYDPDSSIATSPEENPTSNAIHLDSFLTTAELFCIFSSAVVSVIYVVSDWKGVVLYGIWRSIMVWRVLGLVGGMAIGAWIRTRQWRRICVETAKGGGKGVNLVGRIEKLEEDLKSSVTIISVLSRQLEKLGVRFRVTRKALKQPIEETAALAQKNSEVTRALAAQEDILEKELKEIQKVLLAMQEQQQKQLELILAIAKSGKLFEDKRQPSQGKDTVEACKSTEEAKQMEVHQSQPFVCLILQHTRLVDYHRIHISCLGINIFCFLKFCLPVDGLTLAALLQLKMDEELEMYHNIIKCPFNSHHSPALQTTSFLYLKLYLEQWPTLNIDIVLSILL</sequence>
<dbReference type="EMBL" id="JBBPBN010000022">
    <property type="protein sequence ID" value="KAK9011968.1"/>
    <property type="molecule type" value="Genomic_DNA"/>
</dbReference>
<feature type="transmembrane region" description="Helical" evidence="1">
    <location>
        <begin position="90"/>
        <end position="110"/>
    </location>
</feature>
<keyword evidence="1" id="KW-0812">Transmembrane</keyword>
<reference evidence="2 3" key="1">
    <citation type="journal article" date="2024" name="G3 (Bethesda)">
        <title>Genome assembly of Hibiscus sabdariffa L. provides insights into metabolisms of medicinal natural products.</title>
        <authorList>
            <person name="Kim T."/>
        </authorList>
    </citation>
    <scope>NUCLEOTIDE SEQUENCE [LARGE SCALE GENOMIC DNA]</scope>
    <source>
        <strain evidence="2">TK-2024</strain>
        <tissue evidence="2">Old leaves</tissue>
    </source>
</reference>
<evidence type="ECO:0000313" key="3">
    <source>
        <dbReference type="Proteomes" id="UP001396334"/>
    </source>
</evidence>
<feature type="transmembrane region" description="Helical" evidence="1">
    <location>
        <begin position="122"/>
        <end position="144"/>
    </location>
</feature>
<comment type="caution">
    <text evidence="2">The sequence shown here is derived from an EMBL/GenBank/DDBJ whole genome shotgun (WGS) entry which is preliminary data.</text>
</comment>
<keyword evidence="3" id="KW-1185">Reference proteome</keyword>
<dbReference type="Proteomes" id="UP001396334">
    <property type="component" value="Unassembled WGS sequence"/>
</dbReference>
<gene>
    <name evidence="2" type="ORF">V6N11_040039</name>
</gene>
<organism evidence="2 3">
    <name type="scientific">Hibiscus sabdariffa</name>
    <name type="common">roselle</name>
    <dbReference type="NCBI Taxonomy" id="183260"/>
    <lineage>
        <taxon>Eukaryota</taxon>
        <taxon>Viridiplantae</taxon>
        <taxon>Streptophyta</taxon>
        <taxon>Embryophyta</taxon>
        <taxon>Tracheophyta</taxon>
        <taxon>Spermatophyta</taxon>
        <taxon>Magnoliopsida</taxon>
        <taxon>eudicotyledons</taxon>
        <taxon>Gunneridae</taxon>
        <taxon>Pentapetalae</taxon>
        <taxon>rosids</taxon>
        <taxon>malvids</taxon>
        <taxon>Malvales</taxon>
        <taxon>Malvaceae</taxon>
        <taxon>Malvoideae</taxon>
        <taxon>Hibiscus</taxon>
    </lineage>
</organism>
<evidence type="ECO:0008006" key="4">
    <source>
        <dbReference type="Google" id="ProtNLM"/>
    </source>
</evidence>
<protein>
    <recommendedName>
        <fullName evidence="4">Transmembrane protein</fullName>
    </recommendedName>
</protein>
<evidence type="ECO:0000256" key="1">
    <source>
        <dbReference type="SAM" id="Phobius"/>
    </source>
</evidence>
<proteinExistence type="predicted"/>
<keyword evidence="1" id="KW-0472">Membrane</keyword>
<evidence type="ECO:0000313" key="2">
    <source>
        <dbReference type="EMBL" id="KAK9011968.1"/>
    </source>
</evidence>
<dbReference type="PANTHER" id="PTHR36408">
    <property type="entry name" value="TRANSMEMBRANE PROTEIN"/>
    <property type="match status" value="1"/>
</dbReference>
<name>A0ABR2RGA1_9ROSI</name>